<keyword evidence="2" id="KW-1185">Reference proteome</keyword>
<accession>A0A9X1WCL7</accession>
<comment type="caution">
    <text evidence="1">The sequence shown here is derived from an EMBL/GenBank/DDBJ whole genome shotgun (WGS) entry which is preliminary data.</text>
</comment>
<organism evidence="1 2">
    <name type="scientific">Vibrio gelatinilyticus</name>
    <dbReference type="NCBI Taxonomy" id="2893468"/>
    <lineage>
        <taxon>Bacteria</taxon>
        <taxon>Pseudomonadati</taxon>
        <taxon>Pseudomonadota</taxon>
        <taxon>Gammaproteobacteria</taxon>
        <taxon>Vibrionales</taxon>
        <taxon>Vibrionaceae</taxon>
        <taxon>Vibrio</taxon>
    </lineage>
</organism>
<evidence type="ECO:0000313" key="1">
    <source>
        <dbReference type="EMBL" id="MCJ2378078.1"/>
    </source>
</evidence>
<proteinExistence type="predicted"/>
<name>A0A9X1WCL7_9VIBR</name>
<evidence type="ECO:0000313" key="2">
    <source>
        <dbReference type="Proteomes" id="UP001139488"/>
    </source>
</evidence>
<dbReference type="AlphaFoldDB" id="A0A9X1WCL7"/>
<reference evidence="1" key="1">
    <citation type="submission" date="2021-11" db="EMBL/GenBank/DDBJ databases">
        <title>Vibrio ZSDE26 sp. nov. and Vibrio ZSDZ34 sp. nov., isolated from coastal seawater in Qingdao.</title>
        <authorList>
            <person name="Zhang P."/>
        </authorList>
    </citation>
    <scope>NUCLEOTIDE SEQUENCE</scope>
    <source>
        <strain evidence="1">ZSDZ34</strain>
    </source>
</reference>
<dbReference type="RefSeq" id="WP_244358323.1">
    <property type="nucleotide sequence ID" value="NZ_JAJNNZ010000013.1"/>
</dbReference>
<protein>
    <submittedName>
        <fullName evidence="1">Uncharacterized protein</fullName>
    </submittedName>
</protein>
<dbReference type="EMBL" id="JAJNNZ010000013">
    <property type="protein sequence ID" value="MCJ2378078.1"/>
    <property type="molecule type" value="Genomic_DNA"/>
</dbReference>
<dbReference type="Proteomes" id="UP001139488">
    <property type="component" value="Unassembled WGS sequence"/>
</dbReference>
<sequence>MQPAMPGLLQFKEFYENEASHTFTVSAIFNFGKSFEQKNSQIAIGAYSNQSITKKLAQSFGIAKKSAKKGYPGTNCNEEVKLKGYVSDR</sequence>
<gene>
    <name evidence="1" type="ORF">LNL84_14715</name>
</gene>